<dbReference type="KEGG" id="pti:PHATR_33131"/>
<organism evidence="3 4">
    <name type="scientific">Phaeodactylum tricornutum (strain CCAP 1055/1)</name>
    <dbReference type="NCBI Taxonomy" id="556484"/>
    <lineage>
        <taxon>Eukaryota</taxon>
        <taxon>Sar</taxon>
        <taxon>Stramenopiles</taxon>
        <taxon>Ochrophyta</taxon>
        <taxon>Bacillariophyta</taxon>
        <taxon>Bacillariophyceae</taxon>
        <taxon>Bacillariophycidae</taxon>
        <taxon>Naviculales</taxon>
        <taxon>Phaeodactylaceae</taxon>
        <taxon>Phaeodactylum</taxon>
    </lineage>
</organism>
<name>B5Y4F5_PHATC</name>
<reference evidence="3 4" key="1">
    <citation type="journal article" date="2008" name="Nature">
        <title>The Phaeodactylum genome reveals the evolutionary history of diatom genomes.</title>
        <authorList>
            <person name="Bowler C."/>
            <person name="Allen A.E."/>
            <person name="Badger J.H."/>
            <person name="Grimwood J."/>
            <person name="Jabbari K."/>
            <person name="Kuo A."/>
            <person name="Maheswari U."/>
            <person name="Martens C."/>
            <person name="Maumus F."/>
            <person name="Otillar R.P."/>
            <person name="Rayko E."/>
            <person name="Salamov A."/>
            <person name="Vandepoele K."/>
            <person name="Beszteri B."/>
            <person name="Gruber A."/>
            <person name="Heijde M."/>
            <person name="Katinka M."/>
            <person name="Mock T."/>
            <person name="Valentin K."/>
            <person name="Verret F."/>
            <person name="Berges J.A."/>
            <person name="Brownlee C."/>
            <person name="Cadoret J.P."/>
            <person name="Chiovitti A."/>
            <person name="Choi C.J."/>
            <person name="Coesel S."/>
            <person name="De Martino A."/>
            <person name="Detter J.C."/>
            <person name="Durkin C."/>
            <person name="Falciatore A."/>
            <person name="Fournet J."/>
            <person name="Haruta M."/>
            <person name="Huysman M.J."/>
            <person name="Jenkins B.D."/>
            <person name="Jiroutova K."/>
            <person name="Jorgensen R.E."/>
            <person name="Joubert Y."/>
            <person name="Kaplan A."/>
            <person name="Kroger N."/>
            <person name="Kroth P.G."/>
            <person name="La Roche J."/>
            <person name="Lindquist E."/>
            <person name="Lommer M."/>
            <person name="Martin-Jezequel V."/>
            <person name="Lopez P.J."/>
            <person name="Lucas S."/>
            <person name="Mangogna M."/>
            <person name="McGinnis K."/>
            <person name="Medlin L.K."/>
            <person name="Montsant A."/>
            <person name="Oudot-Le Secq M.P."/>
            <person name="Napoli C."/>
            <person name="Obornik M."/>
            <person name="Parker M.S."/>
            <person name="Petit J.L."/>
            <person name="Porcel B.M."/>
            <person name="Poulsen N."/>
            <person name="Robison M."/>
            <person name="Rychlewski L."/>
            <person name="Rynearson T.A."/>
            <person name="Schmutz J."/>
            <person name="Shapiro H."/>
            <person name="Siaut M."/>
            <person name="Stanley M."/>
            <person name="Sussman M.R."/>
            <person name="Taylor A.R."/>
            <person name="Vardi A."/>
            <person name="von Dassow P."/>
            <person name="Vyverman W."/>
            <person name="Willis A."/>
            <person name="Wyrwicz L.S."/>
            <person name="Rokhsar D.S."/>
            <person name="Weissenbach J."/>
            <person name="Armbrust E.V."/>
            <person name="Green B.R."/>
            <person name="Van de Peer Y."/>
            <person name="Grigoriev I.V."/>
        </authorList>
    </citation>
    <scope>NUCLEOTIDE SEQUENCE [LARGE SCALE GENOMIC DNA]</scope>
    <source>
        <strain evidence="3 4">CCAP 1055/1</strain>
    </source>
</reference>
<evidence type="ECO:0008006" key="5">
    <source>
        <dbReference type="Google" id="ProtNLM"/>
    </source>
</evidence>
<dbReference type="GeneID" id="7203955"/>
<protein>
    <recommendedName>
        <fullName evidence="5">Guanylate cyclase domain-containing protein</fullName>
    </recommendedName>
</protein>
<evidence type="ECO:0000256" key="1">
    <source>
        <dbReference type="SAM" id="MobiDB-lite"/>
    </source>
</evidence>
<dbReference type="PaxDb" id="2850-Phatr33131"/>
<feature type="transmembrane region" description="Helical" evidence="2">
    <location>
        <begin position="442"/>
        <end position="462"/>
    </location>
</feature>
<evidence type="ECO:0000313" key="4">
    <source>
        <dbReference type="Proteomes" id="UP000000759"/>
    </source>
</evidence>
<feature type="compositionally biased region" description="Basic residues" evidence="1">
    <location>
        <begin position="123"/>
        <end position="134"/>
    </location>
</feature>
<dbReference type="Gene3D" id="3.30.70.1230">
    <property type="entry name" value="Nucleotide cyclase"/>
    <property type="match status" value="1"/>
</dbReference>
<feature type="transmembrane region" description="Helical" evidence="2">
    <location>
        <begin position="356"/>
        <end position="375"/>
    </location>
</feature>
<dbReference type="eggNOG" id="ENOG502SMM2">
    <property type="taxonomic scope" value="Eukaryota"/>
</dbReference>
<dbReference type="RefSeq" id="XP_002186284.1">
    <property type="nucleotide sequence ID" value="XM_002186248.1"/>
</dbReference>
<dbReference type="Proteomes" id="UP000000759">
    <property type="component" value="Chromosome 3"/>
</dbReference>
<reference evidence="4" key="2">
    <citation type="submission" date="2008-08" db="EMBL/GenBank/DDBJ databases">
        <authorList>
            <consortium name="Diatom Consortium"/>
            <person name="Grigoriev I."/>
            <person name="Grimwood J."/>
            <person name="Kuo A."/>
            <person name="Otillar R.P."/>
            <person name="Salamov A."/>
            <person name="Detter J.C."/>
            <person name="Lindquist E."/>
            <person name="Shapiro H."/>
            <person name="Lucas S."/>
            <person name="Glavina del Rio T."/>
            <person name="Pitluck S."/>
            <person name="Rokhsar D."/>
            <person name="Bowler C."/>
        </authorList>
    </citation>
    <scope>GENOME REANNOTATION</scope>
    <source>
        <strain evidence="4">CCAP 1055/1</strain>
    </source>
</reference>
<feature type="region of interest" description="Disordered" evidence="1">
    <location>
        <begin position="1379"/>
        <end position="1404"/>
    </location>
</feature>
<accession>B5Y4F5</accession>
<feature type="compositionally biased region" description="Low complexity" evidence="1">
    <location>
        <begin position="1"/>
        <end position="34"/>
    </location>
</feature>
<feature type="region of interest" description="Disordered" evidence="1">
    <location>
        <begin position="1080"/>
        <end position="1105"/>
    </location>
</feature>
<feature type="compositionally biased region" description="Polar residues" evidence="1">
    <location>
        <begin position="186"/>
        <end position="197"/>
    </location>
</feature>
<evidence type="ECO:0000256" key="2">
    <source>
        <dbReference type="SAM" id="Phobius"/>
    </source>
</evidence>
<evidence type="ECO:0000313" key="3">
    <source>
        <dbReference type="EMBL" id="ACI65754.1"/>
    </source>
</evidence>
<feature type="transmembrane region" description="Helical" evidence="2">
    <location>
        <begin position="395"/>
        <end position="422"/>
    </location>
</feature>
<keyword evidence="2" id="KW-1133">Transmembrane helix</keyword>
<feature type="compositionally biased region" description="Basic and acidic residues" evidence="1">
    <location>
        <begin position="1382"/>
        <end position="1396"/>
    </location>
</feature>
<sequence>MSASLGIASSSTSSSSLRVGSSRSPSPSGRRSSGGSQGSNRSGGGGTPRPSLGGLPTVHSGRSWISLDSHEDDNDVVVRAVEAPAATACTTTGSRTNTPTVPVSTTTSSNDNSSNNNNSSNKHNQRSWGWRRPRSASAPTDTTPTMNNNNIKNNNTTRQRLLASKLARQSRWNSTPATLDGGAWDSKNSAGPTSTPHSRLSLSNSIRSSGSNALSTRDNNNVTSHRYKPNDQLLYKLPLRWNSAPHTHSTLVNAHGFPPGEGITPAELRGPYHFVLATVQSIHFDEMQPYYTVKRADTNSVLRAERDDLVPFQNPRAVQAADEAAQRPTIDPNADRHSPQNRTSDSPATHPAALCGYALLLPFLAFYDALAYLYLRYFRPLVYRVSGYVQHKARLILNGVEPFVCQVRLTLVNFVVLCSVWYVFADQARLAFFPPSSDVALAYVNASVWLVLVLELILEVFVRPDGYRDLLMAEKAYAPTTVRYIHGLHVLVETIALVLFIPEFYCLISSYRCDARIPVSFHHAAFQGVTGPTGLDAFYGRAYFAVVRLRVFGLVRHWRNMWIANTFLQASWKKSKAATTDDSPEPSARQTSISTTVTASSLRPSEVSSITTAAALLASSRHSEKSVDDTEGVGTLAKDNTSLTDASTIGTALMATNSYRALAILWFITGVFPLLWPMGSFYHNKVASSMTAQLQGTNVLVDESTPAGCAFLADSVRSWLAGLYAPDFALRPDAPYVVALGMEPSRCWNTTLYEWVCNDVTERAAVDADEELVQLYCDWWTAHQAGSSEAELADILGLREGSVQTYRLQELANQTLATGETAQTIYSVAACFDESFTIETAAFASLLLQLCLLVLVLGGLSVLRGDAEVLVLGPLRRMLKIVARYAKNPLIQPRVARQFVKTRRFVSSRGDDDENSDSSSDAGPRQIGDRGLALGSYETTQLITAVTKITDLLRKCWGVAGADIISTNLATREGALTEVFNPTVPGKSVYALFGFAGIDGFDHALRSLGGDVMILINDVAAVLHDEVFRWGLHDSGQCNKNLGSAFLMVFRIGLVKEVTKKLEQATDVVFNTATNKSSGIKRRKKNAVSSRNMSKTSGSTSRRTPLSRPFLSVASIPRVAAAKKAAYHFDRKAIQRSSSTKAMSLSLASLPGISTFTDRAVIGMLKSFAGIHRDGRIRNWNDDFRLGAGVGAFTVNMNFGMDAGWAVEGAVGSEYKIDATYLSPHVNMASRMMGASKQYGVSIMLSQAVQELMSDVARSKLRHLDTVTVKGSLLQQKIYTYDARYKGVDFFLHSRPEEQADIDAEVFSSHTWNTDPDLRAMRQHVTDEFIKAFNGGRKAFIAGDWTDAIVKLERANEIMMETALEEGYLEDELEEVQIQAGDDSKGAAEALKRETGDGPSNLLN</sequence>
<feature type="region of interest" description="Disordered" evidence="1">
    <location>
        <begin position="321"/>
        <end position="347"/>
    </location>
</feature>
<dbReference type="HOGENOM" id="CLU_272564_0_0_1"/>
<feature type="transmembrane region" description="Helical" evidence="2">
    <location>
        <begin position="661"/>
        <end position="682"/>
    </location>
</feature>
<keyword evidence="4" id="KW-1185">Reference proteome</keyword>
<feature type="region of interest" description="Disordered" evidence="1">
    <location>
        <begin position="89"/>
        <end position="226"/>
    </location>
</feature>
<keyword evidence="2" id="KW-0472">Membrane</keyword>
<dbReference type="OrthoDB" id="60033at2759"/>
<feature type="compositionally biased region" description="Gly residues" evidence="1">
    <location>
        <begin position="35"/>
        <end position="47"/>
    </location>
</feature>
<dbReference type="InterPro" id="IPR029787">
    <property type="entry name" value="Nucleotide_cyclase"/>
</dbReference>
<feature type="compositionally biased region" description="Low complexity" evidence="1">
    <location>
        <begin position="139"/>
        <end position="157"/>
    </location>
</feature>
<feature type="compositionally biased region" description="Polar residues" evidence="1">
    <location>
        <begin position="1087"/>
        <end position="1104"/>
    </location>
</feature>
<feature type="compositionally biased region" description="Low complexity" evidence="1">
    <location>
        <begin position="94"/>
        <end position="121"/>
    </location>
</feature>
<gene>
    <name evidence="3" type="ORF">PHATR_33131</name>
</gene>
<dbReference type="InParanoid" id="B5Y4F5"/>
<feature type="compositionally biased region" description="Low complexity" evidence="1">
    <location>
        <begin position="198"/>
        <end position="215"/>
    </location>
</feature>
<feature type="region of interest" description="Disordered" evidence="1">
    <location>
        <begin position="906"/>
        <end position="927"/>
    </location>
</feature>
<dbReference type="EMBL" id="CP001142">
    <property type="protein sequence ID" value="ACI65754.1"/>
    <property type="molecule type" value="Genomic_DNA"/>
</dbReference>
<proteinExistence type="predicted"/>
<dbReference type="OMA" id="FGMDAGW"/>
<feature type="region of interest" description="Disordered" evidence="1">
    <location>
        <begin position="1"/>
        <end position="60"/>
    </location>
</feature>
<keyword evidence="2" id="KW-0812">Transmembrane</keyword>
<dbReference type="PANTHER" id="PTHR43336:SF3">
    <property type="entry name" value="GUANYLATE CYCLASE DOMAIN-CONTAINING PROTEIN"/>
    <property type="match status" value="1"/>
</dbReference>
<dbReference type="PANTHER" id="PTHR43336">
    <property type="entry name" value="OXYGEN SENSOR HISTIDINE KINASE RESPONSE REGULATOR DEVS/DOSS"/>
    <property type="match status" value="1"/>
</dbReference>
<dbReference type="SUPFAM" id="SSF55073">
    <property type="entry name" value="Nucleotide cyclase"/>
    <property type="match status" value="1"/>
</dbReference>